<dbReference type="SMART" id="SM00354">
    <property type="entry name" value="HTH_LACI"/>
    <property type="match status" value="1"/>
</dbReference>
<dbReference type="PANTHER" id="PTHR30146:SF154">
    <property type="entry name" value="TRANSCRIPTION REGULATOR, MEMBER OF GALR FAMILY"/>
    <property type="match status" value="1"/>
</dbReference>
<dbReference type="Pfam" id="PF00356">
    <property type="entry name" value="LacI"/>
    <property type="match status" value="1"/>
</dbReference>
<gene>
    <name evidence="2" type="ORF">HGO97_023030</name>
</gene>
<accession>A0ABS6DAL4</accession>
<dbReference type="PANTHER" id="PTHR30146">
    <property type="entry name" value="LACI-RELATED TRANSCRIPTIONAL REPRESSOR"/>
    <property type="match status" value="1"/>
</dbReference>
<dbReference type="Proteomes" id="UP000723714">
    <property type="component" value="Unassembled WGS sequence"/>
</dbReference>
<keyword evidence="3" id="KW-1185">Reference proteome</keyword>
<comment type="caution">
    <text evidence="2">The sequence shown here is derived from an EMBL/GenBank/DDBJ whole genome shotgun (WGS) entry which is preliminary data.</text>
</comment>
<evidence type="ECO:0000313" key="2">
    <source>
        <dbReference type="EMBL" id="MBU3878674.1"/>
    </source>
</evidence>
<dbReference type="CDD" id="cd01392">
    <property type="entry name" value="HTH_LacI"/>
    <property type="match status" value="1"/>
</dbReference>
<reference evidence="2 3" key="1">
    <citation type="submission" date="2021-06" db="EMBL/GenBank/DDBJ databases">
        <title>Faecalicatena sp. nov. isolated from porcine feces.</title>
        <authorList>
            <person name="Oh B.S."/>
            <person name="Lee J.H."/>
        </authorList>
    </citation>
    <scope>NUCLEOTIDE SEQUENCE [LARGE SCALE GENOMIC DNA]</scope>
    <source>
        <strain evidence="2 3">AGMB00832</strain>
    </source>
</reference>
<evidence type="ECO:0000313" key="3">
    <source>
        <dbReference type="Proteomes" id="UP000723714"/>
    </source>
</evidence>
<dbReference type="Pfam" id="PF13416">
    <property type="entry name" value="SBP_bac_8"/>
    <property type="match status" value="1"/>
</dbReference>
<dbReference type="InterPro" id="IPR006059">
    <property type="entry name" value="SBP"/>
</dbReference>
<dbReference type="CDD" id="cd06267">
    <property type="entry name" value="PBP1_LacI_sugar_binding-like"/>
    <property type="match status" value="1"/>
</dbReference>
<dbReference type="PROSITE" id="PS00356">
    <property type="entry name" value="HTH_LACI_1"/>
    <property type="match status" value="1"/>
</dbReference>
<dbReference type="RefSeq" id="WP_216245544.1">
    <property type="nucleotide sequence ID" value="NZ_JABACJ020000042.1"/>
</dbReference>
<dbReference type="PROSITE" id="PS50932">
    <property type="entry name" value="HTH_LACI_2"/>
    <property type="match status" value="1"/>
</dbReference>
<feature type="domain" description="HTH lacI-type" evidence="1">
    <location>
        <begin position="2"/>
        <end position="56"/>
    </location>
</feature>
<sequence>MATIKDVASLAGVSIGTVSNYLNHTKPVSREVSEKIQQAIDLLKYTPNQYAKNLKSKLSTDIGIILPSLNDSYYVQIFQGIKSCFQNTDYYMNLAFSENIPEFETNIVTSLLKKQICGLFLVSCQPDNWKFYYDNLISKHIPMVLIDRNIRSLDTDFVSFDNRVLLKDMVESLLKMDFRRIYLISGPEKFDCEAACMRGFCDAYKNYGMNLDEKFFIQTELSKEDAFRKTIKLLNAEIPEVIVTTSESLTAGVIEGITILGYTTDDIPVFTLGEEHWNLHTHSFSSGSTVRPAIKLGQTASRLLIEQLNSPLTKETERVILSGRKFSSMSQPSSGIRVSPKSMCMPEKEGSSPRRIRALLLDTPQVHYLLRLLRNFEIRTGTTVEATILPHHFLYETILENHSSGQENPYDVIMYDIPWMPSLASEHILADISKEISSLDTNIFLPDCLKYYSIFSGRFYGIPFMYAPQILYYRKDLFEDPELKADYKKKNKISLRPPVTLKEFNTIADFFTNKTSAIPYGISVPTAYSECLTPEIYMRLRAFGSNLFTPSGQVCLDCDQSLKAYINFVRSIKYAKPDYRTATDNSAVDDFLAGETAMLISYPSFLRDVTDLRKNSIVGSIGYHLIPGRAPLLGGWSLGISSQSKNKDAAFEFLKWTCEKQITNYSILTGSLPATNSSYLNDELGELYPWLPLYHDIYKYTKPTFPPKLANNKVVPQYEIDEIVCKWIYKLLESEIKVQETITNTHEELKELVQKYLK</sequence>
<evidence type="ECO:0000259" key="1">
    <source>
        <dbReference type="PROSITE" id="PS50932"/>
    </source>
</evidence>
<dbReference type="EMBL" id="JABACJ020000042">
    <property type="protein sequence ID" value="MBU3878674.1"/>
    <property type="molecule type" value="Genomic_DNA"/>
</dbReference>
<organism evidence="2 3">
    <name type="scientific">Faecalicatena faecalis</name>
    <dbReference type="NCBI Taxonomy" id="2726362"/>
    <lineage>
        <taxon>Bacteria</taxon>
        <taxon>Bacillati</taxon>
        <taxon>Bacillota</taxon>
        <taxon>Clostridia</taxon>
        <taxon>Lachnospirales</taxon>
        <taxon>Lachnospiraceae</taxon>
        <taxon>Faecalicatena</taxon>
    </lineage>
</organism>
<dbReference type="Pfam" id="PF00532">
    <property type="entry name" value="Peripla_BP_1"/>
    <property type="match status" value="1"/>
</dbReference>
<protein>
    <submittedName>
        <fullName evidence="2">Extracellular solute-binding protein</fullName>
    </submittedName>
</protein>
<dbReference type="InterPro" id="IPR001761">
    <property type="entry name" value="Peripla_BP/Lac1_sug-bd_dom"/>
</dbReference>
<name>A0ABS6DAL4_9FIRM</name>
<proteinExistence type="predicted"/>
<dbReference type="InterPro" id="IPR000843">
    <property type="entry name" value="HTH_LacI"/>
</dbReference>